<dbReference type="KEGG" id="aant:HUK68_19085"/>
<dbReference type="AlphaFoldDB" id="A0A6N1X619"/>
<proteinExistence type="predicted"/>
<dbReference type="RefSeq" id="WP_175505631.1">
    <property type="nucleotide sequence ID" value="NZ_CP054840.1"/>
</dbReference>
<dbReference type="Pfam" id="PF00198">
    <property type="entry name" value="2-oxoacid_dh"/>
    <property type="match status" value="1"/>
</dbReference>
<evidence type="ECO:0000313" key="3">
    <source>
        <dbReference type="Proteomes" id="UP000509579"/>
    </source>
</evidence>
<dbReference type="GO" id="GO:0016746">
    <property type="term" value="F:acyltransferase activity"/>
    <property type="evidence" value="ECO:0007669"/>
    <property type="project" value="InterPro"/>
</dbReference>
<feature type="domain" description="2-oxoacid dehydrogenase acyltransferase catalytic" evidence="1">
    <location>
        <begin position="190"/>
        <end position="268"/>
    </location>
</feature>
<name>A0A6N1X619_9BURK</name>
<sequence>MARGVLEVAAQLLALLRQPRPPSTQQPYPRLRNFILDVMAEGRRKNTINLLFEAEVAPMRRHLAAHAGRVSLTSYIARSLACAVNENRAMHAYRHGKSRLTLFEDIDLAFMVERDIGGASMPVNYIVRAAQRKPAAAIHAELQAAKQAPLGQGGPMPAIEKFFFELPRPLRRIVWFFIRRDPAMFKDLVGTVGITSMGMHAQGAALILPITPMTLTLSIGAISRRLVLEDGQPVEREFIQLNLGADHDIIDGAPLMRFSTRFKAMLEAGCALEPLTLGN</sequence>
<dbReference type="Gene3D" id="3.30.559.10">
    <property type="entry name" value="Chloramphenicol acetyltransferase-like domain"/>
    <property type="match status" value="1"/>
</dbReference>
<reference evidence="2 3" key="1">
    <citation type="submission" date="2020-06" db="EMBL/GenBank/DDBJ databases">
        <title>Acidovorax antarctica sp. nov., isolated from Corinth ice sheet soil, Antarctic Fields Peninsula.</title>
        <authorList>
            <person name="Xu Q."/>
            <person name="Peng F."/>
        </authorList>
    </citation>
    <scope>NUCLEOTIDE SEQUENCE [LARGE SCALE GENOMIC DNA]</scope>
    <source>
        <strain evidence="2 3">16-35-5</strain>
    </source>
</reference>
<keyword evidence="3" id="KW-1185">Reference proteome</keyword>
<dbReference type="EMBL" id="CP054840">
    <property type="protein sequence ID" value="QKV54834.1"/>
    <property type="molecule type" value="Genomic_DNA"/>
</dbReference>
<dbReference type="InterPro" id="IPR001078">
    <property type="entry name" value="2-oxoacid_DH_actylTfrase"/>
</dbReference>
<organism evidence="2 3">
    <name type="scientific">Comamonas antarctica</name>
    <dbReference type="NCBI Taxonomy" id="2743470"/>
    <lineage>
        <taxon>Bacteria</taxon>
        <taxon>Pseudomonadati</taxon>
        <taxon>Pseudomonadota</taxon>
        <taxon>Betaproteobacteria</taxon>
        <taxon>Burkholderiales</taxon>
        <taxon>Comamonadaceae</taxon>
        <taxon>Comamonas</taxon>
    </lineage>
</organism>
<protein>
    <submittedName>
        <fullName evidence="2">2-oxo acid dehydrogenase subunit E2</fullName>
    </submittedName>
</protein>
<dbReference type="SUPFAM" id="SSF52777">
    <property type="entry name" value="CoA-dependent acyltransferases"/>
    <property type="match status" value="1"/>
</dbReference>
<accession>A0A6N1X619</accession>
<evidence type="ECO:0000259" key="1">
    <source>
        <dbReference type="Pfam" id="PF00198"/>
    </source>
</evidence>
<evidence type="ECO:0000313" key="2">
    <source>
        <dbReference type="EMBL" id="QKV54834.1"/>
    </source>
</evidence>
<gene>
    <name evidence="2" type="ORF">HUK68_19085</name>
</gene>
<dbReference type="InterPro" id="IPR023213">
    <property type="entry name" value="CAT-like_dom_sf"/>
</dbReference>
<dbReference type="Proteomes" id="UP000509579">
    <property type="component" value="Chromosome"/>
</dbReference>